<accession>A0A6L2JMX0</accession>
<organism evidence="2">
    <name type="scientific">Tanacetum cinerariifolium</name>
    <name type="common">Dalmatian daisy</name>
    <name type="synonym">Chrysanthemum cinerariifolium</name>
    <dbReference type="NCBI Taxonomy" id="118510"/>
    <lineage>
        <taxon>Eukaryota</taxon>
        <taxon>Viridiplantae</taxon>
        <taxon>Streptophyta</taxon>
        <taxon>Embryophyta</taxon>
        <taxon>Tracheophyta</taxon>
        <taxon>Spermatophyta</taxon>
        <taxon>Magnoliopsida</taxon>
        <taxon>eudicotyledons</taxon>
        <taxon>Gunneridae</taxon>
        <taxon>Pentapetalae</taxon>
        <taxon>asterids</taxon>
        <taxon>campanulids</taxon>
        <taxon>Asterales</taxon>
        <taxon>Asteraceae</taxon>
        <taxon>Asteroideae</taxon>
        <taxon>Anthemideae</taxon>
        <taxon>Anthemidinae</taxon>
        <taxon>Tanacetum</taxon>
    </lineage>
</organism>
<feature type="compositionally biased region" description="Low complexity" evidence="1">
    <location>
        <begin position="88"/>
        <end position="98"/>
    </location>
</feature>
<dbReference type="EMBL" id="BKCJ010001036">
    <property type="protein sequence ID" value="GEU38296.1"/>
    <property type="molecule type" value="Genomic_DNA"/>
</dbReference>
<sequence length="272" mass="30076">MSHTSTITNQKPGERELDLLFEAMYDDYIGGQPSAAPRTAPTTLAPQVLQTLTSFTTTADTAVTLTNSSLQSPNIPNTSHDVDELKPQQHAQQQDNQAPLQPEIVADNVPNAMFDGGVFENPFAPPATSAAESSSSQYDHPLEQVIGETSQPVLTRNQLKIDGKMCIYALTVSTMEPRNVKEAMIDPAWIDSMQKELLQFKRIDLNRVIKGRINKSRIEVICNDKGDISKGKAVADEFGKHFNAFLGIEDNYSQINDSDEFYSKKLIEEEGN</sequence>
<feature type="compositionally biased region" description="Polar residues" evidence="1">
    <location>
        <begin position="67"/>
        <end position="79"/>
    </location>
</feature>
<proteinExistence type="predicted"/>
<evidence type="ECO:0000256" key="1">
    <source>
        <dbReference type="SAM" id="MobiDB-lite"/>
    </source>
</evidence>
<evidence type="ECO:0000313" key="2">
    <source>
        <dbReference type="EMBL" id="GEU38296.1"/>
    </source>
</evidence>
<dbReference type="AlphaFoldDB" id="A0A6L2JMX0"/>
<gene>
    <name evidence="2" type="ORF">Tci_010274</name>
</gene>
<feature type="region of interest" description="Disordered" evidence="1">
    <location>
        <begin position="66"/>
        <end position="98"/>
    </location>
</feature>
<name>A0A6L2JMX0_TANCI</name>
<reference evidence="2" key="1">
    <citation type="journal article" date="2019" name="Sci. Rep.">
        <title>Draft genome of Tanacetum cinerariifolium, the natural source of mosquito coil.</title>
        <authorList>
            <person name="Yamashiro T."/>
            <person name="Shiraishi A."/>
            <person name="Satake H."/>
            <person name="Nakayama K."/>
        </authorList>
    </citation>
    <scope>NUCLEOTIDE SEQUENCE</scope>
</reference>
<protein>
    <recommendedName>
        <fullName evidence="3">Gag-Pol polyprotein</fullName>
    </recommendedName>
</protein>
<evidence type="ECO:0008006" key="3">
    <source>
        <dbReference type="Google" id="ProtNLM"/>
    </source>
</evidence>
<comment type="caution">
    <text evidence="2">The sequence shown here is derived from an EMBL/GenBank/DDBJ whole genome shotgun (WGS) entry which is preliminary data.</text>
</comment>